<feature type="compositionally biased region" description="Low complexity" evidence="1">
    <location>
        <begin position="55"/>
        <end position="71"/>
    </location>
</feature>
<protein>
    <submittedName>
        <fullName evidence="2">Non-specific lipid-transfer protein-like protein</fullName>
    </submittedName>
</protein>
<evidence type="ECO:0000313" key="2">
    <source>
        <dbReference type="EMBL" id="PQP98967.1"/>
    </source>
</evidence>
<organism evidence="2 3">
    <name type="scientific">Prunus yedoensis var. nudiflora</name>
    <dbReference type="NCBI Taxonomy" id="2094558"/>
    <lineage>
        <taxon>Eukaryota</taxon>
        <taxon>Viridiplantae</taxon>
        <taxon>Streptophyta</taxon>
        <taxon>Embryophyta</taxon>
        <taxon>Tracheophyta</taxon>
        <taxon>Spermatophyta</taxon>
        <taxon>Magnoliopsida</taxon>
        <taxon>eudicotyledons</taxon>
        <taxon>Gunneridae</taxon>
        <taxon>Pentapetalae</taxon>
        <taxon>rosids</taxon>
        <taxon>fabids</taxon>
        <taxon>Rosales</taxon>
        <taxon>Rosaceae</taxon>
        <taxon>Amygdaloideae</taxon>
        <taxon>Amygdaleae</taxon>
        <taxon>Prunus</taxon>
    </lineage>
</organism>
<evidence type="ECO:0000256" key="1">
    <source>
        <dbReference type="SAM" id="MobiDB-lite"/>
    </source>
</evidence>
<comment type="caution">
    <text evidence="2">The sequence shown here is derived from an EMBL/GenBank/DDBJ whole genome shotgun (WGS) entry which is preliminary data.</text>
</comment>
<dbReference type="OrthoDB" id="911994at2759"/>
<feature type="region of interest" description="Disordered" evidence="1">
    <location>
        <begin position="45"/>
        <end position="90"/>
    </location>
</feature>
<dbReference type="Proteomes" id="UP000250321">
    <property type="component" value="Unassembled WGS sequence"/>
</dbReference>
<dbReference type="PANTHER" id="PTHR33044">
    <property type="entry name" value="BIFUNCTIONAL INHIBITOR/LIPID-TRANSFER PROTEIN/SEED STORAGE 2S ALBUMIN SUPERFAMILY PROTEIN-RELATED"/>
    <property type="match status" value="1"/>
</dbReference>
<reference evidence="2 3" key="1">
    <citation type="submission" date="2018-02" db="EMBL/GenBank/DDBJ databases">
        <title>Draft genome of wild Prunus yedoensis var. nudiflora.</title>
        <authorList>
            <person name="Baek S."/>
            <person name="Kim J.-H."/>
            <person name="Choi K."/>
            <person name="Kim G.-B."/>
            <person name="Cho A."/>
            <person name="Jang H."/>
            <person name="Shin C.-H."/>
            <person name="Yu H.-J."/>
            <person name="Mun J.-H."/>
        </authorList>
    </citation>
    <scope>NUCLEOTIDE SEQUENCE [LARGE SCALE GENOMIC DNA]</scope>
    <source>
        <strain evidence="3">cv. Jeju island</strain>
        <tissue evidence="2">Leaf</tissue>
    </source>
</reference>
<sequence length="149" mass="15695">MAQSGFITTVPLLIAQWGGSSLGITINQTLALSLPGACKVQTPPVSQCQAGANGPTTSPSTPSASSPADPSNQTPSDALTPEAAISPSPQTFLQLQEKGRKQFHPQTEKHLMEATSKQPFTLFPCSFSLSLVLLLSPVFESPTEIWGLF</sequence>
<name>A0A314Y4R0_PRUYE</name>
<evidence type="ECO:0000313" key="3">
    <source>
        <dbReference type="Proteomes" id="UP000250321"/>
    </source>
</evidence>
<proteinExistence type="predicted"/>
<keyword evidence="3" id="KW-1185">Reference proteome</keyword>
<dbReference type="AlphaFoldDB" id="A0A314Y4R0"/>
<dbReference type="InterPro" id="IPR043325">
    <property type="entry name" value="LTSS"/>
</dbReference>
<dbReference type="EMBL" id="PJQY01001854">
    <property type="protein sequence ID" value="PQP98967.1"/>
    <property type="molecule type" value="Genomic_DNA"/>
</dbReference>
<gene>
    <name evidence="2" type="ORF">Pyn_09778</name>
</gene>
<dbReference type="STRING" id="2094558.A0A314Y4R0"/>
<accession>A0A314Y4R0</accession>